<evidence type="ECO:0000313" key="8">
    <source>
        <dbReference type="Proteomes" id="UP000008820"/>
    </source>
</evidence>
<feature type="compositionally biased region" description="Basic and acidic residues" evidence="5">
    <location>
        <begin position="773"/>
        <end position="782"/>
    </location>
</feature>
<feature type="compositionally biased region" description="Pro residues" evidence="5">
    <location>
        <begin position="456"/>
        <end position="468"/>
    </location>
</feature>
<dbReference type="InterPro" id="IPR041971">
    <property type="entry name" value="Gawky_UBA"/>
</dbReference>
<feature type="compositionally biased region" description="Polar residues" evidence="5">
    <location>
        <begin position="218"/>
        <end position="228"/>
    </location>
</feature>
<feature type="region of interest" description="Disordered" evidence="5">
    <location>
        <begin position="1228"/>
        <end position="1278"/>
    </location>
</feature>
<dbReference type="PROSITE" id="PS50030">
    <property type="entry name" value="UBA"/>
    <property type="match status" value="1"/>
</dbReference>
<dbReference type="Pfam" id="PF12938">
    <property type="entry name" value="M_domain"/>
    <property type="match status" value="1"/>
</dbReference>
<dbReference type="CDD" id="cd12435">
    <property type="entry name" value="RRM_GW182_like"/>
    <property type="match status" value="1"/>
</dbReference>
<feature type="region of interest" description="Disordered" evidence="5">
    <location>
        <begin position="1369"/>
        <end position="1460"/>
    </location>
</feature>
<dbReference type="Pfam" id="PF00627">
    <property type="entry name" value="UBA"/>
    <property type="match status" value="1"/>
</dbReference>
<proteinExistence type="inferred from homology"/>
<name>A0A6I8TV42_AEDAE</name>
<dbReference type="InterPro" id="IPR026805">
    <property type="entry name" value="GW182_M_dom"/>
</dbReference>
<dbReference type="Proteomes" id="UP000008820">
    <property type="component" value="Chromosome 2"/>
</dbReference>
<feature type="compositionally biased region" description="Low complexity" evidence="5">
    <location>
        <begin position="358"/>
        <end position="373"/>
    </location>
</feature>
<feature type="compositionally biased region" description="Low complexity" evidence="5">
    <location>
        <begin position="252"/>
        <end position="283"/>
    </location>
</feature>
<dbReference type="InterPro" id="IPR035979">
    <property type="entry name" value="RBD_domain_sf"/>
</dbReference>
<dbReference type="InterPro" id="IPR009060">
    <property type="entry name" value="UBA-like_sf"/>
</dbReference>
<keyword evidence="3" id="KW-0694">RNA-binding</keyword>
<evidence type="ECO:0000259" key="6">
    <source>
        <dbReference type="PROSITE" id="PS50030"/>
    </source>
</evidence>
<evidence type="ECO:0000256" key="5">
    <source>
        <dbReference type="SAM" id="MobiDB-lite"/>
    </source>
</evidence>
<dbReference type="InterPro" id="IPR052068">
    <property type="entry name" value="GW182_domain"/>
</dbReference>
<feature type="region of interest" description="Disordered" evidence="5">
    <location>
        <begin position="1175"/>
        <end position="1195"/>
    </location>
</feature>
<feature type="compositionally biased region" description="Low complexity" evidence="5">
    <location>
        <begin position="805"/>
        <end position="825"/>
    </location>
</feature>
<keyword evidence="2" id="KW-0810">Translation regulation</keyword>
<dbReference type="PANTHER" id="PTHR13020">
    <property type="entry name" value="TRINUCLEOTIDE REPEAT-CONTAINING GENE 6"/>
    <property type="match status" value="1"/>
</dbReference>
<dbReference type="InterPro" id="IPR000504">
    <property type="entry name" value="RRM_dom"/>
</dbReference>
<gene>
    <name evidence="7" type="primary">5569188</name>
</gene>
<keyword evidence="4" id="KW-0943">RNA-mediated gene silencing</keyword>
<feature type="region of interest" description="Disordered" evidence="5">
    <location>
        <begin position="1010"/>
        <end position="1044"/>
    </location>
</feature>
<evidence type="ECO:0000256" key="1">
    <source>
        <dbReference type="ARBA" id="ARBA00007302"/>
    </source>
</evidence>
<evidence type="ECO:0000313" key="7">
    <source>
        <dbReference type="EnsemblMetazoa" id="AAEL019609-PA"/>
    </source>
</evidence>
<sequence length="1460" mass="153764">MGAIEKVIIDRESLELIFDISECWNKTHNSHSVKKVNYNTVNMICDFIDYLIKFNITVSINVEKHNFLRIQHYTTNDQNLVHKSQLPTTDVVLIAVEGTPSTITVTLHTKNKTSAYTSFDELLRLTERQRRMEALGFNPSRCLRLRGGGESSLNNGTSAWGSPPSNANTASWGAVAPQQQGWGNNPPNANQRPDIGKQMQPPQGSVGGPMGGSGAGANSWNQVVNTNKPPLQPPPQQQVPQPPNQPPPPGANPGNSNNQPPSAQQQQQPPQPQNQQPPGGNPQMSAQLGASVQSSSSKLEHLNSMREALFSQDGWGCQHVNQDTQWDVPASPEPANKDALKMNINNGTELWETNLRNGGQPTQQPTQKTPWGPSNNIGGTWGVDDDSNAENNSVWTGGATGGANPPVAGQQGWNQNNNAMWPPNVANAPPKKEPEWSGNVPVPGGANNWENRGTAAPPPPHIPAPPLDMPNVDMRNMRPPGAIEPSREFRGDPRGISGRLNGSSGMWDQHPMPNAPLNKMPPQAPMLNAAGGNQWPVGAGGPQNVPPSKLPTSWDEASPPASRRNMSNLDDGTSLWGAPTNPNRPNGPNDGMVRNGRNPLGGNSGPIGPGGIGGPRLSGPGNPMKSDMWGHGGPGAMRNGSWDDNSNNWEDKGPGPLGGGGGGNAGGAGGSTWNDGPGNPSTWNNKKPIVPGGNVWPETSDLIGGDWGAGIGVGKPPNKHNPQEIIRSSKQFRILYEMGFKKEDIEQALRTSNMSLEEAMEMLQRNNGNNMPDWRRHDDHPGGFEPPFSGGRFPGGGAGPSLPFPQNQNGPNNNMPAGMGSGNPNLAGLNALSKPLQSYLNQAPPSGPGPFNQGGPNGGVGGGAAGILGGAGAGQNSSAQPSTQQLRMLVQQIQMAVQAGYLNHQILNQPLAPQTLFLLNQLLNNIKQLQVTQNNLQRGGGGGNNQMSMIPKIKQQIAGLQNQIATQQAIYVKQQQQQQHSGNTSNINHLANNFHREQNDLTTLQNSLSEMGLGKDHNGPYHHGPGGGGGGGGNSGGSTSQQSRLNQWKLPAVDKDAGHDLTDFSRAPGTTAKSTLSTTGSSISGLSGLQGDNTWSTGRGGIGDGWPDSSTETGNKDWPATQDTFTDLVPEFEPGKPWKGTQMKIEEDPTITPGSIARSPIASISIGSAKDSDLFANSSKPSPTDSISLSSSTWSFNPGNNNFSSSISKLGGNKNTWSDAGASDLWGTGLGSGTAGGKTPRGPPPGLSAGKNPGGFGSNGWNQRPGPGGNNWPTGGGGGGGPGWYSTWILLKNLTTQIDGPTLRTLCMQHGPLQNFHLYLNHGIALCKYQSREEANKAQQALNNCVLGNTTICAESPTESEVQTILQHLGVPGGNNNNNNNNNGNMGSAGGLGNNNNSQPWRTGGGSQQSNVRSSDTWGSGWPSSGPTINPWTLDGPTERGTPSNLNSFLPENLLGGDLN</sequence>
<dbReference type="GO" id="GO:0000932">
    <property type="term" value="C:P-body"/>
    <property type="evidence" value="ECO:0007669"/>
    <property type="project" value="TreeGrafter"/>
</dbReference>
<dbReference type="Gene3D" id="3.30.70.330">
    <property type="match status" value="1"/>
</dbReference>
<feature type="domain" description="UBA" evidence="6">
    <location>
        <begin position="726"/>
        <end position="766"/>
    </location>
</feature>
<feature type="compositionally biased region" description="Gly residues" evidence="5">
    <location>
        <begin position="205"/>
        <end position="215"/>
    </location>
</feature>
<dbReference type="InterPro" id="IPR012677">
    <property type="entry name" value="Nucleotide-bd_a/b_plait_sf"/>
</dbReference>
<evidence type="ECO:0000256" key="4">
    <source>
        <dbReference type="ARBA" id="ARBA00023158"/>
    </source>
</evidence>
<feature type="compositionally biased region" description="Polar residues" evidence="5">
    <location>
        <begin position="176"/>
        <end position="191"/>
    </location>
</feature>
<feature type="compositionally biased region" description="Low complexity" evidence="5">
    <location>
        <begin position="1178"/>
        <end position="1195"/>
    </location>
</feature>
<feature type="region of interest" description="Disordered" evidence="5">
    <location>
        <begin position="766"/>
        <end position="863"/>
    </location>
</feature>
<reference evidence="7" key="2">
    <citation type="submission" date="2020-05" db="UniProtKB">
        <authorList>
            <consortium name="EnsemblMetazoa"/>
        </authorList>
    </citation>
    <scope>IDENTIFICATION</scope>
    <source>
        <strain evidence="7">LVP_AGWG</strain>
    </source>
</reference>
<dbReference type="InterPro" id="IPR033503">
    <property type="entry name" value="GW182_RRM"/>
</dbReference>
<feature type="compositionally biased region" description="Low complexity" evidence="5">
    <location>
        <begin position="1074"/>
        <end position="1089"/>
    </location>
</feature>
<feature type="compositionally biased region" description="Low complexity" evidence="5">
    <location>
        <begin position="1374"/>
        <end position="1386"/>
    </location>
</feature>
<dbReference type="Gene3D" id="1.10.8.10">
    <property type="entry name" value="DNA helicase RuvA subunit, C-terminal domain"/>
    <property type="match status" value="1"/>
</dbReference>
<reference evidence="7 8" key="1">
    <citation type="submission" date="2017-06" db="EMBL/GenBank/DDBJ databases">
        <title>Aedes aegypti genome working group (AGWG) sequencing and assembly.</title>
        <authorList>
            <consortium name="Aedes aegypti Genome Working Group (AGWG)"/>
            <person name="Matthews B.J."/>
        </authorList>
    </citation>
    <scope>NUCLEOTIDE SEQUENCE [LARGE SCALE GENOMIC DNA]</scope>
    <source>
        <strain evidence="7 8">LVP_AGWG</strain>
    </source>
</reference>
<feature type="region of interest" description="Disordered" evidence="5">
    <location>
        <begin position="356"/>
        <end position="400"/>
    </location>
</feature>
<feature type="region of interest" description="Disordered" evidence="5">
    <location>
        <begin position="450"/>
        <end position="701"/>
    </location>
</feature>
<organism evidence="7 8">
    <name type="scientific">Aedes aegypti</name>
    <name type="common">Yellowfever mosquito</name>
    <name type="synonym">Culex aegypti</name>
    <dbReference type="NCBI Taxonomy" id="7159"/>
    <lineage>
        <taxon>Eukaryota</taxon>
        <taxon>Metazoa</taxon>
        <taxon>Ecdysozoa</taxon>
        <taxon>Arthropoda</taxon>
        <taxon>Hexapoda</taxon>
        <taxon>Insecta</taxon>
        <taxon>Pterygota</taxon>
        <taxon>Neoptera</taxon>
        <taxon>Endopterygota</taxon>
        <taxon>Diptera</taxon>
        <taxon>Nematocera</taxon>
        <taxon>Culicoidea</taxon>
        <taxon>Culicidae</taxon>
        <taxon>Culicinae</taxon>
        <taxon>Aedini</taxon>
        <taxon>Aedes</taxon>
        <taxon>Stegomyia</taxon>
    </lineage>
</organism>
<evidence type="ECO:0000256" key="2">
    <source>
        <dbReference type="ARBA" id="ARBA00022845"/>
    </source>
</evidence>
<feature type="compositionally biased region" description="Polar residues" evidence="5">
    <location>
        <begin position="1441"/>
        <end position="1450"/>
    </location>
</feature>
<dbReference type="SUPFAM" id="SSF46934">
    <property type="entry name" value="UBA-like"/>
    <property type="match status" value="1"/>
</dbReference>
<dbReference type="EnsemblMetazoa" id="AAEL019609-RA">
    <property type="protein sequence ID" value="AAEL019609-PA"/>
    <property type="gene ID" value="AAEL019609"/>
</dbReference>
<feature type="compositionally biased region" description="Gly residues" evidence="5">
    <location>
        <begin position="602"/>
        <end position="616"/>
    </location>
</feature>
<feature type="compositionally biased region" description="Gly residues" evidence="5">
    <location>
        <begin position="1266"/>
        <end position="1278"/>
    </location>
</feature>
<feature type="compositionally biased region" description="Polar residues" evidence="5">
    <location>
        <begin position="284"/>
        <end position="297"/>
    </location>
</feature>
<dbReference type="OrthoDB" id="5919166at2759"/>
<dbReference type="GO" id="GO:0035278">
    <property type="term" value="P:miRNA-mediated gene silencing by inhibition of translation"/>
    <property type="evidence" value="ECO:0007669"/>
    <property type="project" value="InterPro"/>
</dbReference>
<feature type="compositionally biased region" description="Gly residues" evidence="5">
    <location>
        <begin position="655"/>
        <end position="670"/>
    </location>
</feature>
<dbReference type="EnsemblMetazoa" id="AAEL019609-RC">
    <property type="protein sequence ID" value="AAEL019609-PC"/>
    <property type="gene ID" value="AAEL019609"/>
</dbReference>
<feature type="region of interest" description="Disordered" evidence="5">
    <location>
        <begin position="1057"/>
        <end position="1120"/>
    </location>
</feature>
<dbReference type="InParanoid" id="A0A6I8TV42"/>
<keyword evidence="8" id="KW-1185">Reference proteome</keyword>
<dbReference type="Pfam" id="PF00076">
    <property type="entry name" value="RRM_1"/>
    <property type="match status" value="1"/>
</dbReference>
<evidence type="ECO:0000256" key="3">
    <source>
        <dbReference type="ARBA" id="ARBA00022884"/>
    </source>
</evidence>
<feature type="compositionally biased region" description="Gly residues" evidence="5">
    <location>
        <begin position="1024"/>
        <end position="1036"/>
    </location>
</feature>
<comment type="similarity">
    <text evidence="1">Belongs to the GW182 family.</text>
</comment>
<protein>
    <recommendedName>
        <fullName evidence="6">UBA domain-containing protein</fullName>
    </recommendedName>
</protein>
<feature type="compositionally biased region" description="Polar residues" evidence="5">
    <location>
        <begin position="671"/>
        <end position="685"/>
    </location>
</feature>
<dbReference type="PANTHER" id="PTHR13020:SF25">
    <property type="entry name" value="PROTEIN GAWKY"/>
    <property type="match status" value="1"/>
</dbReference>
<dbReference type="GO" id="GO:0003723">
    <property type="term" value="F:RNA binding"/>
    <property type="evidence" value="ECO:0007669"/>
    <property type="project" value="UniProtKB-KW"/>
</dbReference>
<dbReference type="GO" id="GO:0005654">
    <property type="term" value="C:nucleoplasm"/>
    <property type="evidence" value="ECO:0007669"/>
    <property type="project" value="TreeGrafter"/>
</dbReference>
<feature type="compositionally biased region" description="Pro residues" evidence="5">
    <location>
        <begin position="230"/>
        <end position="251"/>
    </location>
</feature>
<feature type="compositionally biased region" description="Polar residues" evidence="5">
    <location>
        <begin position="1408"/>
        <end position="1431"/>
    </location>
</feature>
<dbReference type="GO" id="GO:0060213">
    <property type="term" value="P:positive regulation of nuclear-transcribed mRNA poly(A) tail shortening"/>
    <property type="evidence" value="ECO:0007669"/>
    <property type="project" value="TreeGrafter"/>
</dbReference>
<accession>A0A6I8TV42</accession>
<feature type="region of interest" description="Disordered" evidence="5">
    <location>
        <begin position="176"/>
        <end position="299"/>
    </location>
</feature>
<dbReference type="CDD" id="cd14284">
    <property type="entry name" value="UBA_GAWKY"/>
    <property type="match status" value="1"/>
</dbReference>
<dbReference type="FunCoup" id="A0A6I8TV42">
    <property type="interactions" value="664"/>
</dbReference>
<dbReference type="SUPFAM" id="SSF54928">
    <property type="entry name" value="RNA-binding domain, RBD"/>
    <property type="match status" value="1"/>
</dbReference>
<dbReference type="FunFam" id="3.30.70.330:FF:000011">
    <property type="entry name" value="trinucleotide repeat-containing gene 6A protein-like"/>
    <property type="match status" value="1"/>
</dbReference>
<dbReference type="InterPro" id="IPR015940">
    <property type="entry name" value="UBA"/>
</dbReference>